<dbReference type="SMART" id="SM00380">
    <property type="entry name" value="AP2"/>
    <property type="match status" value="1"/>
</dbReference>
<dbReference type="EMBL" id="BQNB010011393">
    <property type="protein sequence ID" value="GJS89988.1"/>
    <property type="molecule type" value="Genomic_DNA"/>
</dbReference>
<dbReference type="Gene3D" id="3.30.730.10">
    <property type="entry name" value="AP2/ERF domain"/>
    <property type="match status" value="1"/>
</dbReference>
<keyword evidence="4" id="KW-0804">Transcription</keyword>
<reference evidence="7" key="1">
    <citation type="journal article" date="2022" name="Int. J. Mol. Sci.">
        <title>Draft Genome of Tanacetum Coccineum: Genomic Comparison of Closely Related Tanacetum-Family Plants.</title>
        <authorList>
            <person name="Yamashiro T."/>
            <person name="Shiraishi A."/>
            <person name="Nakayama K."/>
            <person name="Satake H."/>
        </authorList>
    </citation>
    <scope>NUCLEOTIDE SEQUENCE</scope>
</reference>
<keyword evidence="5" id="KW-0539">Nucleus</keyword>
<dbReference type="PANTHER" id="PTHR31190:SF465">
    <property type="entry name" value="DNA-BINDING DOMAIN-CONTAINING PROTEIN-RELATED"/>
    <property type="match status" value="1"/>
</dbReference>
<evidence type="ECO:0000256" key="5">
    <source>
        <dbReference type="ARBA" id="ARBA00023242"/>
    </source>
</evidence>
<evidence type="ECO:0000313" key="7">
    <source>
        <dbReference type="EMBL" id="GJS89988.1"/>
    </source>
</evidence>
<name>A0ABQ4ZM94_9ASTR</name>
<evidence type="ECO:0000256" key="4">
    <source>
        <dbReference type="ARBA" id="ARBA00023163"/>
    </source>
</evidence>
<dbReference type="InterPro" id="IPR044808">
    <property type="entry name" value="ERF_plant"/>
</dbReference>
<dbReference type="InterPro" id="IPR036955">
    <property type="entry name" value="AP2/ERF_dom_sf"/>
</dbReference>
<keyword evidence="2" id="KW-0805">Transcription regulation</keyword>
<keyword evidence="3" id="KW-0238">DNA-binding</keyword>
<evidence type="ECO:0000256" key="3">
    <source>
        <dbReference type="ARBA" id="ARBA00023125"/>
    </source>
</evidence>
<sequence length="177" mass="20007">MSTPDEVAALEFIRQHLLDEFESFPTDDHCTTSCSSSISTSHSDCSSSTDSNTYNQTFPIGFYEKEATKHELIDVKPLKPVERIRREERCYRGVRRRPWGKYAAEIRDPKRRGSRVWLGTFDSPLEAAEAYDRAAFAMRGSKAILNFPLEVANGKKVPEGVDDPVTPSSNWNTSVWG</sequence>
<evidence type="ECO:0000313" key="8">
    <source>
        <dbReference type="Proteomes" id="UP001151760"/>
    </source>
</evidence>
<gene>
    <name evidence="7" type="ORF">Tco_0772624</name>
</gene>
<feature type="domain" description="AP2/ERF" evidence="6">
    <location>
        <begin position="90"/>
        <end position="148"/>
    </location>
</feature>
<evidence type="ECO:0000256" key="1">
    <source>
        <dbReference type="ARBA" id="ARBA00004123"/>
    </source>
</evidence>
<keyword evidence="8" id="KW-1185">Reference proteome</keyword>
<dbReference type="SUPFAM" id="SSF54171">
    <property type="entry name" value="DNA-binding domain"/>
    <property type="match status" value="1"/>
</dbReference>
<dbReference type="PROSITE" id="PS51032">
    <property type="entry name" value="AP2_ERF"/>
    <property type="match status" value="1"/>
</dbReference>
<dbReference type="PRINTS" id="PR00367">
    <property type="entry name" value="ETHRSPELEMNT"/>
</dbReference>
<organism evidence="7 8">
    <name type="scientific">Tanacetum coccineum</name>
    <dbReference type="NCBI Taxonomy" id="301880"/>
    <lineage>
        <taxon>Eukaryota</taxon>
        <taxon>Viridiplantae</taxon>
        <taxon>Streptophyta</taxon>
        <taxon>Embryophyta</taxon>
        <taxon>Tracheophyta</taxon>
        <taxon>Spermatophyta</taxon>
        <taxon>Magnoliopsida</taxon>
        <taxon>eudicotyledons</taxon>
        <taxon>Gunneridae</taxon>
        <taxon>Pentapetalae</taxon>
        <taxon>asterids</taxon>
        <taxon>campanulids</taxon>
        <taxon>Asterales</taxon>
        <taxon>Asteraceae</taxon>
        <taxon>Asteroideae</taxon>
        <taxon>Anthemideae</taxon>
        <taxon>Anthemidinae</taxon>
        <taxon>Tanacetum</taxon>
    </lineage>
</organism>
<comment type="subcellular location">
    <subcellularLocation>
        <location evidence="1">Nucleus</location>
    </subcellularLocation>
</comment>
<dbReference type="InterPro" id="IPR001471">
    <property type="entry name" value="AP2/ERF_dom"/>
</dbReference>
<reference evidence="7" key="2">
    <citation type="submission" date="2022-01" db="EMBL/GenBank/DDBJ databases">
        <authorList>
            <person name="Yamashiro T."/>
            <person name="Shiraishi A."/>
            <person name="Satake H."/>
            <person name="Nakayama K."/>
        </authorList>
    </citation>
    <scope>NUCLEOTIDE SEQUENCE</scope>
</reference>
<comment type="caution">
    <text evidence="7">The sequence shown here is derived from an EMBL/GenBank/DDBJ whole genome shotgun (WGS) entry which is preliminary data.</text>
</comment>
<dbReference type="InterPro" id="IPR016177">
    <property type="entry name" value="DNA-bd_dom_sf"/>
</dbReference>
<dbReference type="PANTHER" id="PTHR31190">
    <property type="entry name" value="DNA-BINDING DOMAIN"/>
    <property type="match status" value="1"/>
</dbReference>
<evidence type="ECO:0000259" key="6">
    <source>
        <dbReference type="PROSITE" id="PS51032"/>
    </source>
</evidence>
<proteinExistence type="predicted"/>
<evidence type="ECO:0000256" key="2">
    <source>
        <dbReference type="ARBA" id="ARBA00023015"/>
    </source>
</evidence>
<dbReference type="Proteomes" id="UP001151760">
    <property type="component" value="Unassembled WGS sequence"/>
</dbReference>
<dbReference type="CDD" id="cd00018">
    <property type="entry name" value="AP2"/>
    <property type="match status" value="1"/>
</dbReference>
<protein>
    <submittedName>
        <fullName evidence="7">Ethylene-responsive transcription factor 5-like protein</fullName>
    </submittedName>
</protein>
<dbReference type="Pfam" id="PF00847">
    <property type="entry name" value="AP2"/>
    <property type="match status" value="1"/>
</dbReference>
<accession>A0ABQ4ZM94</accession>